<name>A0A167B8M3_COLIC</name>
<dbReference type="AlphaFoldDB" id="A0A167B8M3"/>
<keyword evidence="2" id="KW-1185">Reference proteome</keyword>
<comment type="caution">
    <text evidence="1">The sequence shown here is derived from an EMBL/GenBank/DDBJ whole genome shotgun (WGS) entry which is preliminary data.</text>
</comment>
<sequence>MVFLSKIIVGVKRVKNKFKKPRADSNTRQIPTPVRKPVIVDHRPEIEKLEEAIDLRIGGAHVPFEVLKVRNEDGCRIVQVCAHTPADDDGSDSTEAESGPKSEIELSLVMNKWWKDVAGEIMHVADGNRDGCKIISVLFCLVDPDDEMEQDEEEYVKACHEFESEDFDLS</sequence>
<proteinExistence type="predicted"/>
<evidence type="ECO:0000313" key="2">
    <source>
        <dbReference type="Proteomes" id="UP000076584"/>
    </source>
</evidence>
<organism evidence="1 2">
    <name type="scientific">Colletotrichum incanum</name>
    <name type="common">Soybean anthracnose fungus</name>
    <dbReference type="NCBI Taxonomy" id="1573173"/>
    <lineage>
        <taxon>Eukaryota</taxon>
        <taxon>Fungi</taxon>
        <taxon>Dikarya</taxon>
        <taxon>Ascomycota</taxon>
        <taxon>Pezizomycotina</taxon>
        <taxon>Sordariomycetes</taxon>
        <taxon>Hypocreomycetidae</taxon>
        <taxon>Glomerellales</taxon>
        <taxon>Glomerellaceae</taxon>
        <taxon>Colletotrichum</taxon>
        <taxon>Colletotrichum spaethianum species complex</taxon>
    </lineage>
</organism>
<evidence type="ECO:0000313" key="1">
    <source>
        <dbReference type="EMBL" id="KZL81020.1"/>
    </source>
</evidence>
<dbReference type="OrthoDB" id="4844772at2759"/>
<gene>
    <name evidence="1" type="ORF">CI238_03357</name>
</gene>
<protein>
    <submittedName>
        <fullName evidence="1">Uncharacterized protein</fullName>
    </submittedName>
</protein>
<reference evidence="1 2" key="1">
    <citation type="submission" date="2015-06" db="EMBL/GenBank/DDBJ databases">
        <title>Survival trade-offs in plant roots during colonization by closely related pathogenic and mutualistic fungi.</title>
        <authorList>
            <person name="Hacquard S."/>
            <person name="Kracher B."/>
            <person name="Hiruma K."/>
            <person name="Weinman A."/>
            <person name="Muench P."/>
            <person name="Garrido Oter R."/>
            <person name="Ver Loren van Themaat E."/>
            <person name="Dallerey J.-F."/>
            <person name="Damm U."/>
            <person name="Henrissat B."/>
            <person name="Lespinet O."/>
            <person name="Thon M."/>
            <person name="Kemen E."/>
            <person name="McHardy A.C."/>
            <person name="Schulze-Lefert P."/>
            <person name="O'Connell R.J."/>
        </authorList>
    </citation>
    <scope>NUCLEOTIDE SEQUENCE [LARGE SCALE GENOMIC DNA]</scope>
    <source>
        <strain evidence="1 2">MAFF 238704</strain>
    </source>
</reference>
<dbReference type="Proteomes" id="UP000076584">
    <property type="component" value="Unassembled WGS sequence"/>
</dbReference>
<accession>A0A167B8M3</accession>
<dbReference type="EMBL" id="LFIW01001782">
    <property type="protein sequence ID" value="KZL81020.1"/>
    <property type="molecule type" value="Genomic_DNA"/>
</dbReference>